<dbReference type="InterPro" id="IPR010656">
    <property type="entry name" value="DctM"/>
</dbReference>
<dbReference type="PANTHER" id="PTHR33362:SF2">
    <property type="entry name" value="TRAP TRANSPORTER LARGE PERMEASE PROTEIN"/>
    <property type="match status" value="1"/>
</dbReference>
<name>A0A1B1A938_9RHOB</name>
<evidence type="ECO:0000259" key="8">
    <source>
        <dbReference type="Pfam" id="PF06808"/>
    </source>
</evidence>
<evidence type="ECO:0000256" key="1">
    <source>
        <dbReference type="ARBA" id="ARBA00004429"/>
    </source>
</evidence>
<evidence type="ECO:0000256" key="7">
    <source>
        <dbReference type="RuleBase" id="RU369079"/>
    </source>
</evidence>
<dbReference type="NCBIfam" id="TIGR00786">
    <property type="entry name" value="dctM"/>
    <property type="match status" value="1"/>
</dbReference>
<organism evidence="9 10">
    <name type="scientific">Tritonibacter mobilis F1926</name>
    <dbReference type="NCBI Taxonomy" id="1265309"/>
    <lineage>
        <taxon>Bacteria</taxon>
        <taxon>Pseudomonadati</taxon>
        <taxon>Pseudomonadota</taxon>
        <taxon>Alphaproteobacteria</taxon>
        <taxon>Rhodobacterales</taxon>
        <taxon>Paracoccaceae</taxon>
        <taxon>Tritonibacter</taxon>
    </lineage>
</organism>
<dbReference type="GO" id="GO:0022857">
    <property type="term" value="F:transmembrane transporter activity"/>
    <property type="evidence" value="ECO:0007669"/>
    <property type="project" value="UniProtKB-UniRule"/>
</dbReference>
<comment type="function">
    <text evidence="7">Part of the tripartite ATP-independent periplasmic (TRAP) transport system.</text>
</comment>
<feature type="transmembrane region" description="Helical" evidence="7">
    <location>
        <begin position="400"/>
        <end position="421"/>
    </location>
</feature>
<evidence type="ECO:0000256" key="3">
    <source>
        <dbReference type="ARBA" id="ARBA00022519"/>
    </source>
</evidence>
<evidence type="ECO:0000256" key="5">
    <source>
        <dbReference type="ARBA" id="ARBA00022989"/>
    </source>
</evidence>
<evidence type="ECO:0000313" key="10">
    <source>
        <dbReference type="Proteomes" id="UP000013243"/>
    </source>
</evidence>
<feature type="transmembrane region" description="Helical" evidence="7">
    <location>
        <begin position="241"/>
        <end position="260"/>
    </location>
</feature>
<feature type="transmembrane region" description="Helical" evidence="7">
    <location>
        <begin position="306"/>
        <end position="327"/>
    </location>
</feature>
<dbReference type="AlphaFoldDB" id="A0A1B1A938"/>
<protein>
    <recommendedName>
        <fullName evidence="7">TRAP transporter large permease protein</fullName>
    </recommendedName>
</protein>
<keyword evidence="5 7" id="KW-1133">Transmembrane helix</keyword>
<dbReference type="Pfam" id="PF06808">
    <property type="entry name" value="DctM"/>
    <property type="match status" value="1"/>
</dbReference>
<evidence type="ECO:0000256" key="2">
    <source>
        <dbReference type="ARBA" id="ARBA00022475"/>
    </source>
</evidence>
<feature type="transmembrane region" description="Helical" evidence="7">
    <location>
        <begin position="272"/>
        <end position="294"/>
    </location>
</feature>
<feature type="transmembrane region" description="Helical" evidence="7">
    <location>
        <begin position="213"/>
        <end position="235"/>
    </location>
</feature>
<evidence type="ECO:0000256" key="6">
    <source>
        <dbReference type="ARBA" id="ARBA00023136"/>
    </source>
</evidence>
<dbReference type="RefSeq" id="WP_005614662.1">
    <property type="nucleotide sequence ID" value="NZ_CP015231.1"/>
</dbReference>
<comment type="similarity">
    <text evidence="7">Belongs to the TRAP transporter large permease family.</text>
</comment>
<comment type="subcellular location">
    <subcellularLocation>
        <location evidence="1 7">Cell inner membrane</location>
        <topology evidence="1 7">Multi-pass membrane protein</topology>
    </subcellularLocation>
</comment>
<dbReference type="Proteomes" id="UP000013243">
    <property type="component" value="Plasmid unnamed1"/>
</dbReference>
<feature type="transmembrane region" description="Helical" evidence="7">
    <location>
        <begin position="134"/>
        <end position="158"/>
    </location>
</feature>
<keyword evidence="4 7" id="KW-0812">Transmembrane</keyword>
<feature type="transmembrane region" description="Helical" evidence="7">
    <location>
        <begin position="334"/>
        <end position="353"/>
    </location>
</feature>
<feature type="transmembrane region" description="Helical" evidence="7">
    <location>
        <begin position="170"/>
        <end position="192"/>
    </location>
</feature>
<geneLocation type="plasmid" evidence="9 10">
    <name>unnamed1</name>
</geneLocation>
<keyword evidence="2" id="KW-1003">Cell membrane</keyword>
<keyword evidence="9" id="KW-0614">Plasmid</keyword>
<dbReference type="InterPro" id="IPR004681">
    <property type="entry name" value="TRAP_DctM"/>
</dbReference>
<dbReference type="EMBL" id="CP015231">
    <property type="protein sequence ID" value="ANP43037.1"/>
    <property type="molecule type" value="Genomic_DNA"/>
</dbReference>
<reference evidence="9 10" key="1">
    <citation type="journal article" date="2016" name="ISME J.">
        <title>Global occurrence and heterogeneity of the Roseobacter-clade species Ruegeria mobilis.</title>
        <authorList>
            <person name="Sonnenschein E."/>
            <person name="Gram L."/>
        </authorList>
    </citation>
    <scope>NUCLEOTIDE SEQUENCE [LARGE SCALE GENOMIC DNA]</scope>
    <source>
        <strain evidence="9 10">F1926</strain>
        <plasmid evidence="9 10">unnamed1</plasmid>
    </source>
</reference>
<dbReference type="PIRSF" id="PIRSF006066">
    <property type="entry name" value="HI0050"/>
    <property type="match status" value="1"/>
</dbReference>
<keyword evidence="3 7" id="KW-0997">Cell inner membrane</keyword>
<keyword evidence="6 7" id="KW-0472">Membrane</keyword>
<gene>
    <name evidence="9" type="ORF">K529_019980</name>
</gene>
<keyword evidence="7" id="KW-0813">Transport</keyword>
<evidence type="ECO:0000256" key="4">
    <source>
        <dbReference type="ARBA" id="ARBA00022692"/>
    </source>
</evidence>
<proteinExistence type="inferred from homology"/>
<accession>A0A1B1A938</accession>
<dbReference type="PANTHER" id="PTHR33362">
    <property type="entry name" value="SIALIC ACID TRAP TRANSPORTER PERMEASE PROTEIN SIAT-RELATED"/>
    <property type="match status" value="1"/>
</dbReference>
<sequence>MAEILFPALFILLALGLPVAFAMMIAVFVALTFGSSYPHLVVVKEMFSGLDSFPLLAVPFFILAAEIMTGGAVTMALLRLAQSLVGHLRGGLGHANVVSSAMFAGISGSALADAAGPGSMMIRMMEKGGYDRPYAGALTIASAVVGPIIPPSITMIIYAMQDQQVSVGSLFMAGVLPGVLITFMVLLANAYVSRKRGYVSGDAMPTLLEIGRIFVFALPALSLILLIVGGIRFGVFTPTEASVIAVFYALIVGMFVYRSLKLRDLPGILLKAAMTSGAVLLILGAARAFAWVLIIEGLPQQLAGTIISWDLSPIVFLLAVNLLLLAFGLFMDPLPGVMILVPILAPISFALGIDPNHFAIIVIVNLTLGLTTPPVGSLIFVVSSTVHLKPSTLIRELPPFFLALAAALLLITFVPSLSTWLPAVSGF</sequence>
<feature type="transmembrane region" description="Helical" evidence="7">
    <location>
        <begin position="55"/>
        <end position="81"/>
    </location>
</feature>
<feature type="domain" description="TRAP C4-dicarboxylate transport system permease DctM subunit" evidence="8">
    <location>
        <begin position="8"/>
        <end position="417"/>
    </location>
</feature>
<feature type="transmembrane region" description="Helical" evidence="7">
    <location>
        <begin position="359"/>
        <end position="388"/>
    </location>
</feature>
<dbReference type="KEGG" id="rmb:K529_019980"/>
<dbReference type="OrthoDB" id="9790209at2"/>
<feature type="transmembrane region" description="Helical" evidence="7">
    <location>
        <begin position="6"/>
        <end position="34"/>
    </location>
</feature>
<comment type="subunit">
    <text evidence="7">The complex comprises the extracytoplasmic solute receptor protein and the two transmembrane proteins.</text>
</comment>
<dbReference type="GeneID" id="28252164"/>
<dbReference type="GO" id="GO:0005886">
    <property type="term" value="C:plasma membrane"/>
    <property type="evidence" value="ECO:0007669"/>
    <property type="project" value="UniProtKB-SubCell"/>
</dbReference>
<evidence type="ECO:0000313" key="9">
    <source>
        <dbReference type="EMBL" id="ANP43037.1"/>
    </source>
</evidence>